<organism evidence="1 2">
    <name type="scientific">Mycena metata</name>
    <dbReference type="NCBI Taxonomy" id="1033252"/>
    <lineage>
        <taxon>Eukaryota</taxon>
        <taxon>Fungi</taxon>
        <taxon>Dikarya</taxon>
        <taxon>Basidiomycota</taxon>
        <taxon>Agaricomycotina</taxon>
        <taxon>Agaricomycetes</taxon>
        <taxon>Agaricomycetidae</taxon>
        <taxon>Agaricales</taxon>
        <taxon>Marasmiineae</taxon>
        <taxon>Mycenaceae</taxon>
        <taxon>Mycena</taxon>
    </lineage>
</organism>
<protein>
    <submittedName>
        <fullName evidence="1">Uncharacterized protein</fullName>
    </submittedName>
</protein>
<gene>
    <name evidence="1" type="ORF">B0H16DRAFT_1691808</name>
</gene>
<keyword evidence="2" id="KW-1185">Reference proteome</keyword>
<name>A0AAD7ISX1_9AGAR</name>
<evidence type="ECO:0000313" key="1">
    <source>
        <dbReference type="EMBL" id="KAJ7749694.1"/>
    </source>
</evidence>
<proteinExistence type="predicted"/>
<dbReference type="EMBL" id="JARKIB010000068">
    <property type="protein sequence ID" value="KAJ7749694.1"/>
    <property type="molecule type" value="Genomic_DNA"/>
</dbReference>
<accession>A0AAD7ISX1</accession>
<dbReference type="AlphaFoldDB" id="A0AAD7ISX1"/>
<dbReference type="Proteomes" id="UP001215598">
    <property type="component" value="Unassembled WGS sequence"/>
</dbReference>
<sequence>MSTAVLLLPELEREIFEETALMHKSSIPNLILVARRVFVWIEPLLYRVVCVEIPSLKLVRAILTSEKPPPFFHNAVRHLALLRGPSTSIDNLRVLGLCRGISSFGATNLNVDGAVLVGLEHCVNLRRLSLCLSLLFDTAVDFTHPIFRSLTHLDLFDSVQHGVMGLLPFIPTLPALTHLALHEYTERRRPRRIGAIPPATGFACSLEHNLRERLLARPFPPRLRRAFCHRAVCALLGNVGGRCDGFTRLLVLGRRLRGTETEGGNRSDMLLVKLETRRRRMHLLTLPKISNGLLDERSHRISRTGTVQELSTF</sequence>
<dbReference type="SUPFAM" id="SSF52047">
    <property type="entry name" value="RNI-like"/>
    <property type="match status" value="1"/>
</dbReference>
<evidence type="ECO:0000313" key="2">
    <source>
        <dbReference type="Proteomes" id="UP001215598"/>
    </source>
</evidence>
<comment type="caution">
    <text evidence="1">The sequence shown here is derived from an EMBL/GenBank/DDBJ whole genome shotgun (WGS) entry which is preliminary data.</text>
</comment>
<reference evidence="1" key="1">
    <citation type="submission" date="2023-03" db="EMBL/GenBank/DDBJ databases">
        <title>Massive genome expansion in bonnet fungi (Mycena s.s.) driven by repeated elements and novel gene families across ecological guilds.</title>
        <authorList>
            <consortium name="Lawrence Berkeley National Laboratory"/>
            <person name="Harder C.B."/>
            <person name="Miyauchi S."/>
            <person name="Viragh M."/>
            <person name="Kuo A."/>
            <person name="Thoen E."/>
            <person name="Andreopoulos B."/>
            <person name="Lu D."/>
            <person name="Skrede I."/>
            <person name="Drula E."/>
            <person name="Henrissat B."/>
            <person name="Morin E."/>
            <person name="Kohler A."/>
            <person name="Barry K."/>
            <person name="LaButti K."/>
            <person name="Morin E."/>
            <person name="Salamov A."/>
            <person name="Lipzen A."/>
            <person name="Mereny Z."/>
            <person name="Hegedus B."/>
            <person name="Baldrian P."/>
            <person name="Stursova M."/>
            <person name="Weitz H."/>
            <person name="Taylor A."/>
            <person name="Grigoriev I.V."/>
            <person name="Nagy L.G."/>
            <person name="Martin F."/>
            <person name="Kauserud H."/>
        </authorList>
    </citation>
    <scope>NUCLEOTIDE SEQUENCE</scope>
    <source>
        <strain evidence="1">CBHHK182m</strain>
    </source>
</reference>